<feature type="region of interest" description="Disordered" evidence="1">
    <location>
        <begin position="38"/>
        <end position="59"/>
    </location>
</feature>
<accession>A0ABS7AES7</accession>
<dbReference type="EMBL" id="JAHYBZ010000009">
    <property type="protein sequence ID" value="MBW6400810.1"/>
    <property type="molecule type" value="Genomic_DNA"/>
</dbReference>
<dbReference type="Proteomes" id="UP001196565">
    <property type="component" value="Unassembled WGS sequence"/>
</dbReference>
<evidence type="ECO:0000313" key="3">
    <source>
        <dbReference type="Proteomes" id="UP001196565"/>
    </source>
</evidence>
<reference evidence="2 3" key="1">
    <citation type="submission" date="2021-07" db="EMBL/GenBank/DDBJ databases">
        <authorList>
            <person name="So Y."/>
        </authorList>
    </citation>
    <scope>NUCLEOTIDE SEQUENCE [LARGE SCALE GENOMIC DNA]</scope>
    <source>
        <strain evidence="2 3">HJA6</strain>
    </source>
</reference>
<evidence type="ECO:0000313" key="2">
    <source>
        <dbReference type="EMBL" id="MBW6400810.1"/>
    </source>
</evidence>
<proteinExistence type="predicted"/>
<organism evidence="2 3">
    <name type="scientific">Roseomonas alba</name>
    <dbReference type="NCBI Taxonomy" id="2846776"/>
    <lineage>
        <taxon>Bacteria</taxon>
        <taxon>Pseudomonadati</taxon>
        <taxon>Pseudomonadota</taxon>
        <taxon>Alphaproteobacteria</taxon>
        <taxon>Acetobacterales</taxon>
        <taxon>Roseomonadaceae</taxon>
        <taxon>Roseomonas</taxon>
    </lineage>
</organism>
<name>A0ABS7AES7_9PROT</name>
<gene>
    <name evidence="2" type="ORF">KPL78_23315</name>
</gene>
<sequence>MNSPLLGRDFRFVIPMNPDRRLASWRHLLETSAAKGREAFGNHHSAPRTKGAVTLPEAG</sequence>
<keyword evidence="3" id="KW-1185">Reference proteome</keyword>
<protein>
    <submittedName>
        <fullName evidence="2">Uncharacterized protein</fullName>
    </submittedName>
</protein>
<evidence type="ECO:0000256" key="1">
    <source>
        <dbReference type="SAM" id="MobiDB-lite"/>
    </source>
</evidence>
<comment type="caution">
    <text evidence="2">The sequence shown here is derived from an EMBL/GenBank/DDBJ whole genome shotgun (WGS) entry which is preliminary data.</text>
</comment>
<dbReference type="RefSeq" id="WP_219765382.1">
    <property type="nucleotide sequence ID" value="NZ_JAHYBZ010000009.1"/>
</dbReference>